<sequence length="136" mass="15313">MLRLTRHLRFLTVLLACLSVGLHWSAVQVVGWVGMAVEFSRTRPVADALEMTFDGKHPCDLCKLVQNHGPLSEDDPQSRPESKSELKLLVASIWEQPLFSVKPPAEIAAFPDEPRRASLARERPPVPPPRYDHRLS</sequence>
<dbReference type="EMBL" id="BAABIA010000002">
    <property type="protein sequence ID" value="GAA5137077.1"/>
    <property type="molecule type" value="Genomic_DNA"/>
</dbReference>
<organism evidence="2 3">
    <name type="scientific">Prosthecobacter algae</name>
    <dbReference type="NCBI Taxonomy" id="1144682"/>
    <lineage>
        <taxon>Bacteria</taxon>
        <taxon>Pseudomonadati</taxon>
        <taxon>Verrucomicrobiota</taxon>
        <taxon>Verrucomicrobiia</taxon>
        <taxon>Verrucomicrobiales</taxon>
        <taxon>Verrucomicrobiaceae</taxon>
        <taxon>Prosthecobacter</taxon>
    </lineage>
</organism>
<dbReference type="Proteomes" id="UP001499852">
    <property type="component" value="Unassembled WGS sequence"/>
</dbReference>
<comment type="caution">
    <text evidence="2">The sequence shown here is derived from an EMBL/GenBank/DDBJ whole genome shotgun (WGS) entry which is preliminary data.</text>
</comment>
<accession>A0ABP9NZ26</accession>
<keyword evidence="3" id="KW-1185">Reference proteome</keyword>
<feature type="compositionally biased region" description="Basic and acidic residues" evidence="1">
    <location>
        <begin position="112"/>
        <end position="136"/>
    </location>
</feature>
<gene>
    <name evidence="2" type="ORF">GCM10023213_13240</name>
</gene>
<evidence type="ECO:0008006" key="4">
    <source>
        <dbReference type="Google" id="ProtNLM"/>
    </source>
</evidence>
<feature type="region of interest" description="Disordered" evidence="1">
    <location>
        <begin position="111"/>
        <end position="136"/>
    </location>
</feature>
<name>A0ABP9NZ26_9BACT</name>
<proteinExistence type="predicted"/>
<reference evidence="3" key="1">
    <citation type="journal article" date="2019" name="Int. J. Syst. Evol. Microbiol.">
        <title>The Global Catalogue of Microorganisms (GCM) 10K type strain sequencing project: providing services to taxonomists for standard genome sequencing and annotation.</title>
        <authorList>
            <consortium name="The Broad Institute Genomics Platform"/>
            <consortium name="The Broad Institute Genome Sequencing Center for Infectious Disease"/>
            <person name="Wu L."/>
            <person name="Ma J."/>
        </authorList>
    </citation>
    <scope>NUCLEOTIDE SEQUENCE [LARGE SCALE GENOMIC DNA]</scope>
    <source>
        <strain evidence="3">JCM 18053</strain>
    </source>
</reference>
<evidence type="ECO:0000256" key="1">
    <source>
        <dbReference type="SAM" id="MobiDB-lite"/>
    </source>
</evidence>
<evidence type="ECO:0000313" key="2">
    <source>
        <dbReference type="EMBL" id="GAA5137077.1"/>
    </source>
</evidence>
<evidence type="ECO:0000313" key="3">
    <source>
        <dbReference type="Proteomes" id="UP001499852"/>
    </source>
</evidence>
<protein>
    <recommendedName>
        <fullName evidence="4">DUF2946 domain-containing protein</fullName>
    </recommendedName>
</protein>